<reference evidence="7" key="1">
    <citation type="journal article" date="2021" name="PeerJ">
        <title>Extensive microbial diversity within the chicken gut microbiome revealed by metagenomics and culture.</title>
        <authorList>
            <person name="Gilroy R."/>
            <person name="Ravi A."/>
            <person name="Getino M."/>
            <person name="Pursley I."/>
            <person name="Horton D.L."/>
            <person name="Alikhan N.F."/>
            <person name="Baker D."/>
            <person name="Gharbi K."/>
            <person name="Hall N."/>
            <person name="Watson M."/>
            <person name="Adriaenssens E.M."/>
            <person name="Foster-Nyarko E."/>
            <person name="Jarju S."/>
            <person name="Secka A."/>
            <person name="Antonio M."/>
            <person name="Oren A."/>
            <person name="Chaudhuri R.R."/>
            <person name="La Ragione R."/>
            <person name="Hildebrand F."/>
            <person name="Pallen M.J."/>
        </authorList>
    </citation>
    <scope>NUCLEOTIDE SEQUENCE</scope>
    <source>
        <strain evidence="7">ChiBcec8-13705</strain>
    </source>
</reference>
<dbReference type="AlphaFoldDB" id="A0A9D2S431"/>
<evidence type="ECO:0000313" key="8">
    <source>
        <dbReference type="Proteomes" id="UP000886803"/>
    </source>
</evidence>
<comment type="caution">
    <text evidence="7">The sequence shown here is derived from an EMBL/GenBank/DDBJ whole genome shotgun (WGS) entry which is preliminary data.</text>
</comment>
<feature type="domain" description="RNA polymerase Rpb2" evidence="6">
    <location>
        <begin position="141"/>
        <end position="286"/>
    </location>
</feature>
<protein>
    <recommendedName>
        <fullName evidence="1">DNA-directed RNA polymerase</fullName>
        <ecNumber evidence="1">2.7.7.6</ecNumber>
    </recommendedName>
</protein>
<reference evidence="7" key="2">
    <citation type="submission" date="2021-04" db="EMBL/GenBank/DDBJ databases">
        <authorList>
            <person name="Gilroy R."/>
        </authorList>
    </citation>
    <scope>NUCLEOTIDE SEQUENCE</scope>
    <source>
        <strain evidence="7">ChiBcec8-13705</strain>
    </source>
</reference>
<keyword evidence="4" id="KW-0548">Nucleotidyltransferase</keyword>
<dbReference type="Gene3D" id="3.90.1100.10">
    <property type="match status" value="1"/>
</dbReference>
<gene>
    <name evidence="7" type="ORF">H9945_08610</name>
</gene>
<keyword evidence="2 7" id="KW-0240">DNA-directed RNA polymerase</keyword>
<evidence type="ECO:0000256" key="4">
    <source>
        <dbReference type="ARBA" id="ARBA00022695"/>
    </source>
</evidence>
<evidence type="ECO:0000313" key="7">
    <source>
        <dbReference type="EMBL" id="HJB42546.1"/>
    </source>
</evidence>
<keyword evidence="5" id="KW-0804">Transcription</keyword>
<feature type="non-terminal residue" evidence="7">
    <location>
        <position position="318"/>
    </location>
</feature>
<dbReference type="GO" id="GO:0006351">
    <property type="term" value="P:DNA-templated transcription"/>
    <property type="evidence" value="ECO:0007669"/>
    <property type="project" value="InterPro"/>
</dbReference>
<evidence type="ECO:0000259" key="6">
    <source>
        <dbReference type="Pfam" id="PF04561"/>
    </source>
</evidence>
<dbReference type="Gene3D" id="3.90.1110.10">
    <property type="entry name" value="RNA polymerase Rpb2, domain 2"/>
    <property type="match status" value="1"/>
</dbReference>
<accession>A0A9D2S431</accession>
<evidence type="ECO:0000256" key="3">
    <source>
        <dbReference type="ARBA" id="ARBA00022679"/>
    </source>
</evidence>
<dbReference type="InterPro" id="IPR007642">
    <property type="entry name" value="RNA_pol_Rpb2_2"/>
</dbReference>
<keyword evidence="3" id="KW-0808">Transferase</keyword>
<proteinExistence type="predicted"/>
<dbReference type="InterPro" id="IPR015712">
    <property type="entry name" value="DNA-dir_RNA_pol_su2"/>
</dbReference>
<dbReference type="GO" id="GO:0032549">
    <property type="term" value="F:ribonucleoside binding"/>
    <property type="evidence" value="ECO:0007669"/>
    <property type="project" value="InterPro"/>
</dbReference>
<evidence type="ECO:0000256" key="1">
    <source>
        <dbReference type="ARBA" id="ARBA00012418"/>
    </source>
</evidence>
<sequence>MVKVKPVQNGRTTRMSFSKINEVIGMPNLIEIQKNSYNWFLREGLHEVFHDIAAIEDYTGNLVLEFIDYRLDNHPKYTIKECKERDATYAAPLYVTARLINKQTGEVKEQEIFMGDFPLMTDSGTFISNGAERVIVSQLVRSPGVFYASTKDRAGKDLFTATMNPNRGAWLEYETDSSDVFYVRIDKNRKLPVTTFLRALGLGSDEQLRQFFGSTEPKIVASIEKDITHNTEEGLLECYRKLRPGEPPTVENSRSHINALFFDPRRYDLARFGRFKMNKKLALARRIAGYRAAEDIIAPLTGELLAAKGEKISTEKAE</sequence>
<dbReference type="InterPro" id="IPR037034">
    <property type="entry name" value="RNA_pol_Rpb2_2_sf"/>
</dbReference>
<evidence type="ECO:0000256" key="5">
    <source>
        <dbReference type="ARBA" id="ARBA00023163"/>
    </source>
</evidence>
<evidence type="ECO:0000256" key="2">
    <source>
        <dbReference type="ARBA" id="ARBA00022478"/>
    </source>
</evidence>
<dbReference type="Pfam" id="PF04561">
    <property type="entry name" value="RNA_pol_Rpb2_2"/>
    <property type="match status" value="1"/>
</dbReference>
<dbReference type="GO" id="GO:0003677">
    <property type="term" value="F:DNA binding"/>
    <property type="evidence" value="ECO:0007669"/>
    <property type="project" value="InterPro"/>
</dbReference>
<dbReference type="Proteomes" id="UP000886803">
    <property type="component" value="Unassembled WGS sequence"/>
</dbReference>
<dbReference type="SUPFAM" id="SSF64484">
    <property type="entry name" value="beta and beta-prime subunits of DNA dependent RNA-polymerase"/>
    <property type="match status" value="1"/>
</dbReference>
<dbReference type="GO" id="GO:0000428">
    <property type="term" value="C:DNA-directed RNA polymerase complex"/>
    <property type="evidence" value="ECO:0007669"/>
    <property type="project" value="UniProtKB-KW"/>
</dbReference>
<dbReference type="PANTHER" id="PTHR20856">
    <property type="entry name" value="DNA-DIRECTED RNA POLYMERASE I SUBUNIT 2"/>
    <property type="match status" value="1"/>
</dbReference>
<dbReference type="EMBL" id="DWYG01000145">
    <property type="protein sequence ID" value="HJB42546.1"/>
    <property type="molecule type" value="Genomic_DNA"/>
</dbReference>
<dbReference type="EC" id="2.7.7.6" evidence="1"/>
<organism evidence="7 8">
    <name type="scientific">Candidatus Gemmiger avicola</name>
    <dbReference type="NCBI Taxonomy" id="2838605"/>
    <lineage>
        <taxon>Bacteria</taxon>
        <taxon>Bacillati</taxon>
        <taxon>Bacillota</taxon>
        <taxon>Clostridia</taxon>
        <taxon>Eubacteriales</taxon>
        <taxon>Gemmiger</taxon>
    </lineage>
</organism>
<name>A0A9D2S431_9FIRM</name>
<dbReference type="GO" id="GO:0003899">
    <property type="term" value="F:DNA-directed RNA polymerase activity"/>
    <property type="evidence" value="ECO:0007669"/>
    <property type="project" value="UniProtKB-EC"/>
</dbReference>